<feature type="transmembrane region" description="Helical" evidence="11">
    <location>
        <begin position="351"/>
        <end position="374"/>
    </location>
</feature>
<evidence type="ECO:0000256" key="6">
    <source>
        <dbReference type="ARBA" id="ARBA00022847"/>
    </source>
</evidence>
<evidence type="ECO:0000256" key="2">
    <source>
        <dbReference type="ARBA" id="ARBA00010992"/>
    </source>
</evidence>
<dbReference type="SUPFAM" id="SSF103473">
    <property type="entry name" value="MFS general substrate transporter"/>
    <property type="match status" value="1"/>
</dbReference>
<feature type="region of interest" description="Disordered" evidence="10">
    <location>
        <begin position="1"/>
        <end position="20"/>
    </location>
</feature>
<evidence type="ECO:0000256" key="1">
    <source>
        <dbReference type="ARBA" id="ARBA00004141"/>
    </source>
</evidence>
<evidence type="ECO:0000256" key="9">
    <source>
        <dbReference type="RuleBase" id="RU003346"/>
    </source>
</evidence>
<dbReference type="Proteomes" id="UP000594263">
    <property type="component" value="Unplaced"/>
</dbReference>
<reference evidence="13" key="1">
    <citation type="submission" date="2021-01" db="UniProtKB">
        <authorList>
            <consortium name="EnsemblPlants"/>
        </authorList>
    </citation>
    <scope>IDENTIFICATION</scope>
</reference>
<feature type="transmembrane region" description="Helical" evidence="11">
    <location>
        <begin position="182"/>
        <end position="205"/>
    </location>
</feature>
<feature type="transmembrane region" description="Helical" evidence="11">
    <location>
        <begin position="380"/>
        <end position="403"/>
    </location>
</feature>
<dbReference type="InterPro" id="IPR036259">
    <property type="entry name" value="MFS_trans_sf"/>
</dbReference>
<evidence type="ECO:0000256" key="5">
    <source>
        <dbReference type="ARBA" id="ARBA00022692"/>
    </source>
</evidence>
<dbReference type="NCBIfam" id="TIGR00879">
    <property type="entry name" value="SP"/>
    <property type="match status" value="1"/>
</dbReference>
<dbReference type="GO" id="GO:0015144">
    <property type="term" value="F:carbohydrate transmembrane transporter activity"/>
    <property type="evidence" value="ECO:0007669"/>
    <property type="project" value="InterPro"/>
</dbReference>
<feature type="transmembrane region" description="Helical" evidence="11">
    <location>
        <begin position="119"/>
        <end position="140"/>
    </location>
</feature>
<dbReference type="InterPro" id="IPR005828">
    <property type="entry name" value="MFS_sugar_transport-like"/>
</dbReference>
<dbReference type="PROSITE" id="PS50850">
    <property type="entry name" value="MFS"/>
    <property type="match status" value="1"/>
</dbReference>
<keyword evidence="8 11" id="KW-0472">Membrane</keyword>
<dbReference type="Gramene" id="Kaladp0058s0289.1.v1.1">
    <property type="protein sequence ID" value="Kaladp0058s0289.1.v1.1"/>
    <property type="gene ID" value="Kaladp0058s0289.v1.1"/>
</dbReference>
<dbReference type="Pfam" id="PF00083">
    <property type="entry name" value="Sugar_tr"/>
    <property type="match status" value="1"/>
</dbReference>
<evidence type="ECO:0000256" key="7">
    <source>
        <dbReference type="ARBA" id="ARBA00022989"/>
    </source>
</evidence>
<keyword evidence="14" id="KW-1185">Reference proteome</keyword>
<feature type="transmembrane region" description="Helical" evidence="11">
    <location>
        <begin position="95"/>
        <end position="113"/>
    </location>
</feature>
<evidence type="ECO:0000259" key="12">
    <source>
        <dbReference type="PROSITE" id="PS50850"/>
    </source>
</evidence>
<sequence>MTMDVEMKTTDPPGSPTKKPPMNRYALSCALLASMTSVLLGYDIGVMSGANIFIQKDLKLSDVEVEIVSGILSLYSLIGAFAAGRTSDYLGRRMAILIAGAFFFSGSVFMGLAKNYALLMVGRFIAGIGVGFGMMVAPCYTAEVSPASARGLLTSLGEVFINVGILLGYVSNFAFSKLRLDLGWRFMLGIGIIPSIFIMLGILVMPESPRWLVMQGRIGDAKKVLDKTSDSKEEAILRLADIKATAGIPEDCNDDVVKVSESQSRGGGVYKELLWKPTRAVRHIVVALIGINFFQQIIGIDAVVLYSPRIFAKAGITSHDKQLLCTVAVGIIKTMFILVATFTLDKIGRRPLLLSTIFAMFVSLCCLGTGLTVVDRSGKTVMWAIGVSITAVLAYVASFSVGVGPVNWVYCSEILPLRLRAQGLGLGVAVNRTFSGTISMTFLTLSKALTTGGAFFLFAGITVVAWVFVFFLLPETRGKNLEETEKLFGDLNWKKKERQSASANAANATI</sequence>
<dbReference type="OMA" id="AYYFNIG"/>
<evidence type="ECO:0000256" key="3">
    <source>
        <dbReference type="ARBA" id="ARBA00022448"/>
    </source>
</evidence>
<feature type="transmembrane region" description="Helical" evidence="11">
    <location>
        <begin position="451"/>
        <end position="473"/>
    </location>
</feature>
<feature type="transmembrane region" description="Helical" evidence="11">
    <location>
        <begin position="152"/>
        <end position="170"/>
    </location>
</feature>
<evidence type="ECO:0000256" key="10">
    <source>
        <dbReference type="SAM" id="MobiDB-lite"/>
    </source>
</evidence>
<dbReference type="FunFam" id="1.20.1250.20:FF:000025">
    <property type="entry name" value="probable polyol transporter 4"/>
    <property type="match status" value="1"/>
</dbReference>
<dbReference type="InterPro" id="IPR045262">
    <property type="entry name" value="STP/PLT_plant"/>
</dbReference>
<keyword evidence="3 9" id="KW-0813">Transport</keyword>
<dbReference type="InterPro" id="IPR020846">
    <property type="entry name" value="MFS_dom"/>
</dbReference>
<feature type="transmembrane region" description="Helical" evidence="11">
    <location>
        <begin position="284"/>
        <end position="306"/>
    </location>
</feature>
<organism evidence="13 14">
    <name type="scientific">Kalanchoe fedtschenkoi</name>
    <name type="common">Lavender scallops</name>
    <name type="synonym">South American air plant</name>
    <dbReference type="NCBI Taxonomy" id="63787"/>
    <lineage>
        <taxon>Eukaryota</taxon>
        <taxon>Viridiplantae</taxon>
        <taxon>Streptophyta</taxon>
        <taxon>Embryophyta</taxon>
        <taxon>Tracheophyta</taxon>
        <taxon>Spermatophyta</taxon>
        <taxon>Magnoliopsida</taxon>
        <taxon>eudicotyledons</taxon>
        <taxon>Gunneridae</taxon>
        <taxon>Pentapetalae</taxon>
        <taxon>Saxifragales</taxon>
        <taxon>Crassulaceae</taxon>
        <taxon>Kalanchoe</taxon>
    </lineage>
</organism>
<evidence type="ECO:0000256" key="11">
    <source>
        <dbReference type="SAM" id="Phobius"/>
    </source>
</evidence>
<dbReference type="GO" id="GO:0015293">
    <property type="term" value="F:symporter activity"/>
    <property type="evidence" value="ECO:0007669"/>
    <property type="project" value="UniProtKB-KW"/>
</dbReference>
<evidence type="ECO:0000313" key="14">
    <source>
        <dbReference type="Proteomes" id="UP000594263"/>
    </source>
</evidence>
<dbReference type="PROSITE" id="PS00216">
    <property type="entry name" value="SUGAR_TRANSPORT_1"/>
    <property type="match status" value="1"/>
</dbReference>
<feature type="domain" description="Major facilitator superfamily (MFS) profile" evidence="12">
    <location>
        <begin position="29"/>
        <end position="477"/>
    </location>
</feature>
<dbReference type="PRINTS" id="PR00171">
    <property type="entry name" value="SUGRTRNSPORT"/>
</dbReference>
<dbReference type="Gene3D" id="1.20.1250.20">
    <property type="entry name" value="MFS general substrate transporter like domains"/>
    <property type="match status" value="1"/>
</dbReference>
<comment type="subcellular location">
    <subcellularLocation>
        <location evidence="1">Membrane</location>
        <topology evidence="1">Multi-pass membrane protein</topology>
    </subcellularLocation>
</comment>
<feature type="transmembrane region" description="Helical" evidence="11">
    <location>
        <begin position="326"/>
        <end position="344"/>
    </location>
</feature>
<keyword evidence="5 11" id="KW-0812">Transmembrane</keyword>
<dbReference type="PANTHER" id="PTHR23500:SF17">
    <property type="entry name" value="POLYOL TRANSPORTER 2-RELATED"/>
    <property type="match status" value="1"/>
</dbReference>
<dbReference type="PANTHER" id="PTHR23500">
    <property type="entry name" value="SOLUTE CARRIER FAMILY 2, FACILITATED GLUCOSE TRANSPORTER"/>
    <property type="match status" value="1"/>
</dbReference>
<dbReference type="PROSITE" id="PS00217">
    <property type="entry name" value="SUGAR_TRANSPORT_2"/>
    <property type="match status" value="1"/>
</dbReference>
<evidence type="ECO:0000256" key="8">
    <source>
        <dbReference type="ARBA" id="ARBA00023136"/>
    </source>
</evidence>
<dbReference type="InterPro" id="IPR005829">
    <property type="entry name" value="Sugar_transporter_CS"/>
</dbReference>
<dbReference type="GO" id="GO:0016020">
    <property type="term" value="C:membrane"/>
    <property type="evidence" value="ECO:0007669"/>
    <property type="project" value="UniProtKB-SubCell"/>
</dbReference>
<comment type="similarity">
    <text evidence="2 9">Belongs to the major facilitator superfamily. Sugar transporter (TC 2.A.1.1) family.</text>
</comment>
<accession>A0A7N0ZZA5</accession>
<proteinExistence type="inferred from homology"/>
<keyword evidence="6" id="KW-0769">Symport</keyword>
<keyword evidence="4" id="KW-0762">Sugar transport</keyword>
<dbReference type="EnsemblPlants" id="Kaladp0058s0289.1.v1.1">
    <property type="protein sequence ID" value="Kaladp0058s0289.1.v1.1"/>
    <property type="gene ID" value="Kaladp0058s0289.v1.1"/>
</dbReference>
<evidence type="ECO:0000256" key="4">
    <source>
        <dbReference type="ARBA" id="ARBA00022597"/>
    </source>
</evidence>
<dbReference type="InterPro" id="IPR003663">
    <property type="entry name" value="Sugar/inositol_transpt"/>
</dbReference>
<protein>
    <recommendedName>
        <fullName evidence="12">Major facilitator superfamily (MFS) profile domain-containing protein</fullName>
    </recommendedName>
</protein>
<dbReference type="AlphaFoldDB" id="A0A7N0ZZA5"/>
<name>A0A7N0ZZA5_KALFE</name>
<feature type="transmembrane region" description="Helical" evidence="11">
    <location>
        <begin position="65"/>
        <end position="83"/>
    </location>
</feature>
<keyword evidence="7 11" id="KW-1133">Transmembrane helix</keyword>
<evidence type="ECO:0000313" key="13">
    <source>
        <dbReference type="EnsemblPlants" id="Kaladp0058s0289.1.v1.1"/>
    </source>
</evidence>